<dbReference type="GO" id="GO:0008270">
    <property type="term" value="F:zinc ion binding"/>
    <property type="evidence" value="ECO:0007669"/>
    <property type="project" value="InterPro"/>
</dbReference>
<name>A0A8H2VFS7_9SACH</name>
<dbReference type="AlphaFoldDB" id="A0A8H2VFS7"/>
<dbReference type="GO" id="GO:0000981">
    <property type="term" value="F:DNA-binding transcription factor activity, RNA polymerase II-specific"/>
    <property type="evidence" value="ECO:0007669"/>
    <property type="project" value="InterPro"/>
</dbReference>
<reference evidence="1 2" key="1">
    <citation type="submission" date="2020-05" db="EMBL/GenBank/DDBJ databases">
        <authorList>
            <person name="Casaregola S."/>
            <person name="Devillers H."/>
            <person name="Grondin C."/>
        </authorList>
    </citation>
    <scope>NUCLEOTIDE SEQUENCE [LARGE SCALE GENOMIC DNA]</scope>
    <source>
        <strain evidence="1 2">CLIB 1767</strain>
    </source>
</reference>
<dbReference type="OrthoDB" id="4036575at2759"/>
<dbReference type="SUPFAM" id="SSF57701">
    <property type="entry name" value="Zn2/Cys6 DNA-binding domain"/>
    <property type="match status" value="1"/>
</dbReference>
<dbReference type="InterPro" id="IPR036864">
    <property type="entry name" value="Zn2-C6_fun-type_DNA-bd_sf"/>
</dbReference>
<comment type="caution">
    <text evidence="1">The sequence shown here is derived from an EMBL/GenBank/DDBJ whole genome shotgun (WGS) entry which is preliminary data.</text>
</comment>
<dbReference type="EMBL" id="CAEFZW010000004">
    <property type="protein sequence ID" value="CAB4254369.1"/>
    <property type="molecule type" value="Genomic_DNA"/>
</dbReference>
<gene>
    <name evidence="1" type="ORF">KABA2_04S04686</name>
</gene>
<dbReference type="GeneID" id="64857360"/>
<protein>
    <submittedName>
        <fullName evidence="1">Similar to Saccharomyces cerevisiae YGL162W SUT1 Transcription factor of the Zn[II]2Cys6 family involved in sterol uptake</fullName>
    </submittedName>
</protein>
<organism evidence="1 2">
    <name type="scientific">Maudiozyma barnettii</name>
    <dbReference type="NCBI Taxonomy" id="61262"/>
    <lineage>
        <taxon>Eukaryota</taxon>
        <taxon>Fungi</taxon>
        <taxon>Dikarya</taxon>
        <taxon>Ascomycota</taxon>
        <taxon>Saccharomycotina</taxon>
        <taxon>Saccharomycetes</taxon>
        <taxon>Saccharomycetales</taxon>
        <taxon>Saccharomycetaceae</taxon>
        <taxon>Maudiozyma</taxon>
    </lineage>
</organism>
<sequence>MTTIHYIVKNTHKPMHPLLIPGQDNSYLPQTKYDPFEDYSDIPRISVKPNEEIISLLPPIDTMRLNEASLAKSGSKKKRKLSYNNTLYTMPSKRKQRLWPSCNYCRVKKTRCDAEVTILYQDKSIIKTINDKLFYILNEQEQECMIKMISDTVGISEQVMNRIEESTSCIIKQIDKIILLEPCSCCCKIRNRVERDTNAEFTGDCTFSSGLTRKDITIFANVLQHCSEKTCITDLTIFDYQQAEYIA</sequence>
<evidence type="ECO:0000313" key="1">
    <source>
        <dbReference type="EMBL" id="CAB4254369.1"/>
    </source>
</evidence>
<dbReference type="RefSeq" id="XP_041406213.1">
    <property type="nucleotide sequence ID" value="XM_041550279.1"/>
</dbReference>
<dbReference type="Proteomes" id="UP000644660">
    <property type="component" value="Unassembled WGS sequence"/>
</dbReference>
<proteinExistence type="predicted"/>
<accession>A0A8H2VFS7</accession>
<evidence type="ECO:0000313" key="2">
    <source>
        <dbReference type="Proteomes" id="UP000644660"/>
    </source>
</evidence>
<keyword evidence="2" id="KW-1185">Reference proteome</keyword>